<dbReference type="AlphaFoldDB" id="A0AA87YWR1"/>
<feature type="region of interest" description="Disordered" evidence="3">
    <location>
        <begin position="114"/>
        <end position="170"/>
    </location>
</feature>
<comment type="caution">
    <text evidence="5">The sequence shown here is derived from an EMBL/GenBank/DDBJ whole genome shotgun (WGS) entry which is preliminary data.</text>
</comment>
<protein>
    <recommendedName>
        <fullName evidence="4">SMP domain-containing protein</fullName>
    </recommendedName>
</protein>
<dbReference type="Proteomes" id="UP001187192">
    <property type="component" value="Unassembled WGS sequence"/>
</dbReference>
<feature type="domain" description="SMP" evidence="4">
    <location>
        <begin position="64"/>
        <end position="121"/>
    </location>
</feature>
<dbReference type="EMBL" id="BTGU01000001">
    <property type="protein sequence ID" value="GMN25334.1"/>
    <property type="molecule type" value="Genomic_DNA"/>
</dbReference>
<feature type="compositionally biased region" description="Polar residues" evidence="3">
    <location>
        <begin position="158"/>
        <end position="170"/>
    </location>
</feature>
<dbReference type="InterPro" id="IPR042971">
    <property type="entry name" value="LEA_SMP"/>
</dbReference>
<gene>
    <name evidence="5" type="ORF">TIFTF001_000894</name>
</gene>
<comment type="similarity">
    <text evidence="1">Belongs to the LEA type SMP family.</text>
</comment>
<dbReference type="PANTHER" id="PTHR31174">
    <property type="entry name" value="SEED MATURATION FAMILY PROTEIN"/>
    <property type="match status" value="1"/>
</dbReference>
<dbReference type="Pfam" id="PF04927">
    <property type="entry name" value="SMP"/>
    <property type="match status" value="3"/>
</dbReference>
<name>A0AA87YWR1_FICCA</name>
<sequence>MSQGQPRRPVDQPIKYGDVFSVEGEMAEKAVAPGDAAVMQSAESLMLGQRAPLVPPPIVQGDGITIGEALEAAGITAGHKPVERSDAAAIQAAEVRATGRTDVVPGGVAAVAQSAATHNAQTPRREDKTKLRDVLADASSKLPSDRPATMRDAKGVTSAETRNDSNLTTHPTGVAASVAVAARLNEKGDKAP</sequence>
<evidence type="ECO:0000256" key="2">
    <source>
        <dbReference type="ARBA" id="ARBA00022737"/>
    </source>
</evidence>
<organism evidence="5 6">
    <name type="scientific">Ficus carica</name>
    <name type="common">Common fig</name>
    <dbReference type="NCBI Taxonomy" id="3494"/>
    <lineage>
        <taxon>Eukaryota</taxon>
        <taxon>Viridiplantae</taxon>
        <taxon>Streptophyta</taxon>
        <taxon>Embryophyta</taxon>
        <taxon>Tracheophyta</taxon>
        <taxon>Spermatophyta</taxon>
        <taxon>Magnoliopsida</taxon>
        <taxon>eudicotyledons</taxon>
        <taxon>Gunneridae</taxon>
        <taxon>Pentapetalae</taxon>
        <taxon>rosids</taxon>
        <taxon>fabids</taxon>
        <taxon>Rosales</taxon>
        <taxon>Moraceae</taxon>
        <taxon>Ficeae</taxon>
        <taxon>Ficus</taxon>
    </lineage>
</organism>
<evidence type="ECO:0000313" key="5">
    <source>
        <dbReference type="EMBL" id="GMN25334.1"/>
    </source>
</evidence>
<evidence type="ECO:0000256" key="1">
    <source>
        <dbReference type="ARBA" id="ARBA00010733"/>
    </source>
</evidence>
<evidence type="ECO:0000313" key="6">
    <source>
        <dbReference type="Proteomes" id="UP001187192"/>
    </source>
</evidence>
<proteinExistence type="inferred from homology"/>
<dbReference type="InterPro" id="IPR007011">
    <property type="entry name" value="LEA_SMP_dom"/>
</dbReference>
<accession>A0AA87YWR1</accession>
<feature type="compositionally biased region" description="Basic and acidic residues" evidence="3">
    <location>
        <begin position="123"/>
        <end position="135"/>
    </location>
</feature>
<reference evidence="5" key="1">
    <citation type="submission" date="2023-07" db="EMBL/GenBank/DDBJ databases">
        <title>draft genome sequence of fig (Ficus carica).</title>
        <authorList>
            <person name="Takahashi T."/>
            <person name="Nishimura K."/>
        </authorList>
    </citation>
    <scope>NUCLEOTIDE SEQUENCE</scope>
</reference>
<evidence type="ECO:0000259" key="4">
    <source>
        <dbReference type="Pfam" id="PF04927"/>
    </source>
</evidence>
<keyword evidence="6" id="KW-1185">Reference proteome</keyword>
<feature type="domain" description="SMP" evidence="4">
    <location>
        <begin position="14"/>
        <end position="49"/>
    </location>
</feature>
<feature type="domain" description="SMP" evidence="4">
    <location>
        <begin position="129"/>
        <end position="187"/>
    </location>
</feature>
<keyword evidence="2" id="KW-0677">Repeat</keyword>
<evidence type="ECO:0000256" key="3">
    <source>
        <dbReference type="SAM" id="MobiDB-lite"/>
    </source>
</evidence>
<dbReference type="PANTHER" id="PTHR31174:SF34">
    <property type="entry name" value="LATE EMBRYOGENESIS ABUNDANT PROTEIN 47"/>
    <property type="match status" value="1"/>
</dbReference>